<evidence type="ECO:0000313" key="4">
    <source>
        <dbReference type="EMBL" id="CEK63513.1"/>
    </source>
</evidence>
<feature type="region of interest" description="Disordered" evidence="2">
    <location>
        <begin position="1"/>
        <end position="107"/>
    </location>
</feature>
<feature type="compositionally biased region" description="Low complexity" evidence="2">
    <location>
        <begin position="25"/>
        <end position="35"/>
    </location>
</feature>
<reference evidence="4" key="1">
    <citation type="submission" date="2014-12" db="EMBL/GenBank/DDBJ databases">
        <title>Insight into the proteome of Arion vulgaris.</title>
        <authorList>
            <person name="Aradska J."/>
            <person name="Bulat T."/>
            <person name="Smidak R."/>
            <person name="Sarate P."/>
            <person name="Gangsoo J."/>
            <person name="Sialana F."/>
            <person name="Bilban M."/>
            <person name="Lubec G."/>
        </authorList>
    </citation>
    <scope>NUCLEOTIDE SEQUENCE</scope>
    <source>
        <tissue evidence="4">Skin</tissue>
    </source>
</reference>
<feature type="compositionally biased region" description="Low complexity" evidence="2">
    <location>
        <begin position="94"/>
        <end position="107"/>
    </location>
</feature>
<sequence>QYQLLSQQQYQTVETSQYQAPPAHSQYQTSAAQSQYPPPAAQSHYQAPPAQTNYQIPPPQLQYQPPPSQSQYQAQSSYQANPAQPQYQAPPPQQYQNSAQSYSTASSQHYQQVGVGYYTEPQPIQTVTSQVTSTSPPEGDQRTVQHHTPVGQRIQTIGQRVQPATDAHMRSIIQNVVSQPSHVAKSPPARLIQSQAAAPSRVATDGQVHVLDGPQKILIQNVPTMATKETLIKICRHFGQVLGVSLIPEQGKAVVQFQKGEQAAKCVAKCDQKCLHKTRLTVKLLPS</sequence>
<dbReference type="SMART" id="SM00360">
    <property type="entry name" value="RRM"/>
    <property type="match status" value="1"/>
</dbReference>
<feature type="non-terminal residue" evidence="4">
    <location>
        <position position="1"/>
    </location>
</feature>
<dbReference type="AlphaFoldDB" id="A0A0B6Z4S4"/>
<dbReference type="PROSITE" id="PS50102">
    <property type="entry name" value="RRM"/>
    <property type="match status" value="1"/>
</dbReference>
<dbReference type="GO" id="GO:0003723">
    <property type="term" value="F:RNA binding"/>
    <property type="evidence" value="ECO:0007669"/>
    <property type="project" value="UniProtKB-UniRule"/>
</dbReference>
<dbReference type="Gene3D" id="3.30.70.330">
    <property type="match status" value="1"/>
</dbReference>
<feature type="compositionally biased region" description="Pro residues" evidence="2">
    <location>
        <begin position="56"/>
        <end position="68"/>
    </location>
</feature>
<dbReference type="Pfam" id="PF00076">
    <property type="entry name" value="RRM_1"/>
    <property type="match status" value="1"/>
</dbReference>
<dbReference type="InterPro" id="IPR035979">
    <property type="entry name" value="RBD_domain_sf"/>
</dbReference>
<dbReference type="CDD" id="cd00590">
    <property type="entry name" value="RRM_SF"/>
    <property type="match status" value="1"/>
</dbReference>
<accession>A0A0B6Z4S4</accession>
<dbReference type="InterPro" id="IPR012677">
    <property type="entry name" value="Nucleotide-bd_a/b_plait_sf"/>
</dbReference>
<organism evidence="4">
    <name type="scientific">Arion vulgaris</name>
    <dbReference type="NCBI Taxonomy" id="1028688"/>
    <lineage>
        <taxon>Eukaryota</taxon>
        <taxon>Metazoa</taxon>
        <taxon>Spiralia</taxon>
        <taxon>Lophotrochozoa</taxon>
        <taxon>Mollusca</taxon>
        <taxon>Gastropoda</taxon>
        <taxon>Heterobranchia</taxon>
        <taxon>Euthyneura</taxon>
        <taxon>Panpulmonata</taxon>
        <taxon>Eupulmonata</taxon>
        <taxon>Stylommatophora</taxon>
        <taxon>Helicina</taxon>
        <taxon>Arionoidea</taxon>
        <taxon>Arionidae</taxon>
        <taxon>Arion</taxon>
    </lineage>
</organism>
<feature type="compositionally biased region" description="Low complexity" evidence="2">
    <location>
        <begin position="1"/>
        <end position="11"/>
    </location>
</feature>
<name>A0A0B6Z4S4_9EUPU</name>
<gene>
    <name evidence="4" type="primary">ORF48552</name>
</gene>
<evidence type="ECO:0000256" key="2">
    <source>
        <dbReference type="SAM" id="MobiDB-lite"/>
    </source>
</evidence>
<protein>
    <recommendedName>
        <fullName evidence="3">RRM domain-containing protein</fullName>
    </recommendedName>
</protein>
<dbReference type="InterPro" id="IPR000504">
    <property type="entry name" value="RRM_dom"/>
</dbReference>
<keyword evidence="1" id="KW-0694">RNA-binding</keyword>
<feature type="region of interest" description="Disordered" evidence="2">
    <location>
        <begin position="126"/>
        <end position="150"/>
    </location>
</feature>
<feature type="domain" description="RRM" evidence="3">
    <location>
        <begin position="215"/>
        <end position="287"/>
    </location>
</feature>
<dbReference type="SUPFAM" id="SSF54928">
    <property type="entry name" value="RNA-binding domain, RBD"/>
    <property type="match status" value="1"/>
</dbReference>
<feature type="compositionally biased region" description="Low complexity" evidence="2">
    <location>
        <begin position="69"/>
        <end position="87"/>
    </location>
</feature>
<dbReference type="EMBL" id="HACG01016648">
    <property type="protein sequence ID" value="CEK63513.1"/>
    <property type="molecule type" value="Transcribed_RNA"/>
</dbReference>
<proteinExistence type="predicted"/>
<evidence type="ECO:0000259" key="3">
    <source>
        <dbReference type="PROSITE" id="PS50102"/>
    </source>
</evidence>
<feature type="compositionally biased region" description="Low complexity" evidence="2">
    <location>
        <begin position="126"/>
        <end position="137"/>
    </location>
</feature>
<evidence type="ECO:0000256" key="1">
    <source>
        <dbReference type="PROSITE-ProRule" id="PRU00176"/>
    </source>
</evidence>